<keyword evidence="1" id="KW-1133">Transmembrane helix</keyword>
<accession>A0A8S5TCG6</accession>
<sequence length="38" mass="4243">MTARGVILILPSIPFPITAFVLTVVSWTMKNQQIKITN</sequence>
<reference evidence="2" key="1">
    <citation type="journal article" date="2021" name="Proc. Natl. Acad. Sci. U.S.A.">
        <title>A Catalog of Tens of Thousands of Viruses from Human Metagenomes Reveals Hidden Associations with Chronic Diseases.</title>
        <authorList>
            <person name="Tisza M.J."/>
            <person name="Buck C.B."/>
        </authorList>
    </citation>
    <scope>NUCLEOTIDE SEQUENCE</scope>
    <source>
        <strain evidence="2">CtlMy11</strain>
    </source>
</reference>
<keyword evidence="1" id="KW-0472">Membrane</keyword>
<evidence type="ECO:0000256" key="1">
    <source>
        <dbReference type="SAM" id="Phobius"/>
    </source>
</evidence>
<proteinExistence type="predicted"/>
<name>A0A8S5TCG6_9CAUD</name>
<keyword evidence="1" id="KW-0812">Transmembrane</keyword>
<organism evidence="2">
    <name type="scientific">Podoviridae sp. ctlMy11</name>
    <dbReference type="NCBI Taxonomy" id="2827746"/>
    <lineage>
        <taxon>Viruses</taxon>
        <taxon>Duplodnaviria</taxon>
        <taxon>Heunggongvirae</taxon>
        <taxon>Uroviricota</taxon>
        <taxon>Caudoviricetes</taxon>
    </lineage>
</organism>
<protein>
    <submittedName>
        <fullName evidence="2">Uncharacterized protein</fullName>
    </submittedName>
</protein>
<feature type="transmembrane region" description="Helical" evidence="1">
    <location>
        <begin position="6"/>
        <end position="29"/>
    </location>
</feature>
<dbReference type="EMBL" id="BK032800">
    <property type="protein sequence ID" value="DAF60997.1"/>
    <property type="molecule type" value="Genomic_DNA"/>
</dbReference>
<evidence type="ECO:0000313" key="2">
    <source>
        <dbReference type="EMBL" id="DAF60997.1"/>
    </source>
</evidence>